<evidence type="ECO:0000313" key="2">
    <source>
        <dbReference type="Proteomes" id="UP000255355"/>
    </source>
</evidence>
<proteinExistence type="predicted"/>
<comment type="caution">
    <text evidence="1">The sequence shown here is derived from an EMBL/GenBank/DDBJ whole genome shotgun (WGS) entry which is preliminary data.</text>
</comment>
<dbReference type="Proteomes" id="UP000255355">
    <property type="component" value="Unassembled WGS sequence"/>
</dbReference>
<name>A0A370H4V1_9NOCA</name>
<organism evidence="1 2">
    <name type="scientific">Nocardia mexicana</name>
    <dbReference type="NCBI Taxonomy" id="279262"/>
    <lineage>
        <taxon>Bacteria</taxon>
        <taxon>Bacillati</taxon>
        <taxon>Actinomycetota</taxon>
        <taxon>Actinomycetes</taxon>
        <taxon>Mycobacteriales</taxon>
        <taxon>Nocardiaceae</taxon>
        <taxon>Nocardia</taxon>
    </lineage>
</organism>
<protein>
    <submittedName>
        <fullName evidence="1">Uncharacterized protein</fullName>
    </submittedName>
</protein>
<accession>A0A370H4V1</accession>
<reference evidence="1 2" key="1">
    <citation type="submission" date="2018-07" db="EMBL/GenBank/DDBJ databases">
        <title>Genomic Encyclopedia of Type Strains, Phase IV (KMG-IV): sequencing the most valuable type-strain genomes for metagenomic binning, comparative biology and taxonomic classification.</title>
        <authorList>
            <person name="Goeker M."/>
        </authorList>
    </citation>
    <scope>NUCLEOTIDE SEQUENCE [LARGE SCALE GENOMIC DNA]</scope>
    <source>
        <strain evidence="1 2">DSM 44952</strain>
    </source>
</reference>
<gene>
    <name evidence="1" type="ORF">DFR68_105275</name>
</gene>
<keyword evidence="2" id="KW-1185">Reference proteome</keyword>
<dbReference type="STRING" id="1210089.GCA_001613165_02510"/>
<dbReference type="EMBL" id="QQAZ01000005">
    <property type="protein sequence ID" value="RDI50798.1"/>
    <property type="molecule type" value="Genomic_DNA"/>
</dbReference>
<sequence>MLLETIVPIVAQQIGDLVRDALGRRREQAEARRGAHEDAEIAERAHVRALTAESVVLESRERRNRLIEAGPFIYDSDVVVHHIRQASKHAGTPILLFAPIGSTPGAGDTGPYDVGLRNTWNQLPWREDACAIGGAFKRPLDNHDIDLAVLRAAVQDLPIILLRGELQTADRFWISIVGWGIVGGNRDSGIEINLPPLAVPAAQPLEFQDWLARLCAILVGILAEWHALITSDRPPRIHTLVTPDEQPWVGPAVAAGYDIAAEQGLYTAETKQLRQSRILAESGRPDDAAARIDDETLRRLTESADFRPTLDDLHAVCELLEDETRVSAIRDAIDVITQRSFIAGDSPLRTW</sequence>
<dbReference type="RefSeq" id="WP_068018441.1">
    <property type="nucleotide sequence ID" value="NZ_QQAZ01000005.1"/>
</dbReference>
<dbReference type="AlphaFoldDB" id="A0A370H4V1"/>
<evidence type="ECO:0000313" key="1">
    <source>
        <dbReference type="EMBL" id="RDI50798.1"/>
    </source>
</evidence>